<accession>A0A9Q1JSY3</accession>
<dbReference type="InterPro" id="IPR007587">
    <property type="entry name" value="SAPS"/>
</dbReference>
<dbReference type="PANTHER" id="PTHR12634">
    <property type="entry name" value="SIT4 YEAST -ASSOCIATING PROTEIN-RELATED"/>
    <property type="match status" value="1"/>
</dbReference>
<sequence>MNAVKLCWRNLSLKFVGLMGEELMTIDQCPPEVQGNAAETLCAITRNMGSPLAAKLSSPRIFGHALEDFSTKSGLVHALSVCVSLLDPRRSAASLLIHPFRGQHMYEAPLAVNPETIRAMLPRLGDLLMLLNVMSDEKILPTTYGELRPPLGKHRLKIVEFIAVLLKAGNQAAEEELVNSGTIKRVLDLFFEYPYNNALHHHVESILSTCMESRNDLVIDHLFKECDLVGKILDADRNPLLSADRDLVNACIAMCFISKFTSLRIPFEATM</sequence>
<protein>
    <submittedName>
        <fullName evidence="3">Uncharacterized protein</fullName>
    </submittedName>
</protein>
<dbReference type="OrthoDB" id="295029at2759"/>
<comment type="caution">
    <text evidence="3">The sequence shown here is derived from an EMBL/GenBank/DDBJ whole genome shotgun (WGS) entry which is preliminary data.</text>
</comment>
<keyword evidence="2" id="KW-0131">Cell cycle</keyword>
<keyword evidence="4" id="KW-1185">Reference proteome</keyword>
<gene>
    <name evidence="3" type="ORF">Cgig2_032125</name>
</gene>
<dbReference type="EMBL" id="JAKOGI010000798">
    <property type="protein sequence ID" value="KAJ8430386.1"/>
    <property type="molecule type" value="Genomic_DNA"/>
</dbReference>
<dbReference type="GO" id="GO:0019888">
    <property type="term" value="F:protein phosphatase regulator activity"/>
    <property type="evidence" value="ECO:0007669"/>
    <property type="project" value="TreeGrafter"/>
</dbReference>
<dbReference type="GO" id="GO:0019903">
    <property type="term" value="F:protein phosphatase binding"/>
    <property type="evidence" value="ECO:0007669"/>
    <property type="project" value="InterPro"/>
</dbReference>
<comment type="similarity">
    <text evidence="1">Belongs to the SAPS family.</text>
</comment>
<dbReference type="Pfam" id="PF04499">
    <property type="entry name" value="SAPS"/>
    <property type="match status" value="1"/>
</dbReference>
<name>A0A9Q1JSY3_9CARY</name>
<dbReference type="AlphaFoldDB" id="A0A9Q1JSY3"/>
<reference evidence="3" key="1">
    <citation type="submission" date="2022-04" db="EMBL/GenBank/DDBJ databases">
        <title>Carnegiea gigantea Genome sequencing and assembly v2.</title>
        <authorList>
            <person name="Copetti D."/>
            <person name="Sanderson M.J."/>
            <person name="Burquez A."/>
            <person name="Wojciechowski M.F."/>
        </authorList>
    </citation>
    <scope>NUCLEOTIDE SEQUENCE</scope>
    <source>
        <strain evidence="3">SGP5-SGP5p</strain>
        <tissue evidence="3">Aerial part</tissue>
    </source>
</reference>
<dbReference type="Proteomes" id="UP001153076">
    <property type="component" value="Unassembled WGS sequence"/>
</dbReference>
<evidence type="ECO:0000256" key="2">
    <source>
        <dbReference type="ARBA" id="ARBA00023306"/>
    </source>
</evidence>
<organism evidence="3 4">
    <name type="scientific">Carnegiea gigantea</name>
    <dbReference type="NCBI Taxonomy" id="171969"/>
    <lineage>
        <taxon>Eukaryota</taxon>
        <taxon>Viridiplantae</taxon>
        <taxon>Streptophyta</taxon>
        <taxon>Embryophyta</taxon>
        <taxon>Tracheophyta</taxon>
        <taxon>Spermatophyta</taxon>
        <taxon>Magnoliopsida</taxon>
        <taxon>eudicotyledons</taxon>
        <taxon>Gunneridae</taxon>
        <taxon>Pentapetalae</taxon>
        <taxon>Caryophyllales</taxon>
        <taxon>Cactineae</taxon>
        <taxon>Cactaceae</taxon>
        <taxon>Cactoideae</taxon>
        <taxon>Echinocereeae</taxon>
        <taxon>Carnegiea</taxon>
    </lineage>
</organism>
<evidence type="ECO:0000256" key="1">
    <source>
        <dbReference type="ARBA" id="ARBA00006180"/>
    </source>
</evidence>
<evidence type="ECO:0000313" key="4">
    <source>
        <dbReference type="Proteomes" id="UP001153076"/>
    </source>
</evidence>
<dbReference type="PANTHER" id="PTHR12634:SF8">
    <property type="entry name" value="FIERY MOUNTAIN, ISOFORM D"/>
    <property type="match status" value="1"/>
</dbReference>
<proteinExistence type="inferred from homology"/>
<evidence type="ECO:0000313" key="3">
    <source>
        <dbReference type="EMBL" id="KAJ8430386.1"/>
    </source>
</evidence>